<feature type="domain" description="Insulin-like" evidence="5">
    <location>
        <begin position="103"/>
        <end position="228"/>
    </location>
</feature>
<evidence type="ECO:0000256" key="4">
    <source>
        <dbReference type="RuleBase" id="RU000406"/>
    </source>
</evidence>
<comment type="subcellular location">
    <subcellularLocation>
        <location evidence="4">Secreted</location>
    </subcellularLocation>
</comment>
<keyword evidence="7" id="KW-1185">Reference proteome</keyword>
<dbReference type="Proteomes" id="UP001487740">
    <property type="component" value="Unassembled WGS sequence"/>
</dbReference>
<sequence>MLFTVWTGVVHSVGRCCSPFGKGFLTVEKVFSTVCTGGEAGELRSTAEIFHGTSPAPALLSPHRLAMKVMVFLLLVVTAMQTGRTRGSPRTLPVGGLVREGERRLCGWRLANELNRVCKGVYNMPTVSSNALFYLKGRGGKRVDLWPVGRELQFPSWTQAPVDDLRAGQLSEPRLLHRPVSSSEYQRLPLLTGAEASQVVGGSPRVKRGLSAECCRKACSVSELAGYCY</sequence>
<proteinExistence type="inferred from homology"/>
<dbReference type="SMART" id="SM00078">
    <property type="entry name" value="IlGF"/>
    <property type="match status" value="1"/>
</dbReference>
<dbReference type="EMBL" id="JARAKH010000025">
    <property type="protein sequence ID" value="KAK8390832.1"/>
    <property type="molecule type" value="Genomic_DNA"/>
</dbReference>
<gene>
    <name evidence="6" type="ORF">O3P69_010504</name>
</gene>
<reference evidence="6 7" key="1">
    <citation type="submission" date="2023-03" db="EMBL/GenBank/DDBJ databases">
        <title>High-quality genome of Scylla paramamosain provides insights in environmental adaptation.</title>
        <authorList>
            <person name="Zhang L."/>
        </authorList>
    </citation>
    <scope>NUCLEOTIDE SEQUENCE [LARGE SCALE GENOMIC DNA]</scope>
    <source>
        <strain evidence="6">LZ_2023a</strain>
        <tissue evidence="6">Muscle</tissue>
    </source>
</reference>
<dbReference type="InterPro" id="IPR022352">
    <property type="entry name" value="Ins/IGF/rlx"/>
</dbReference>
<comment type="similarity">
    <text evidence="1 4">Belongs to the insulin family.</text>
</comment>
<dbReference type="GO" id="GO:0005576">
    <property type="term" value="C:extracellular region"/>
    <property type="evidence" value="ECO:0007669"/>
    <property type="project" value="UniProtKB-SubCell"/>
</dbReference>
<dbReference type="Gene3D" id="1.10.100.10">
    <property type="entry name" value="Insulin-like"/>
    <property type="match status" value="1"/>
</dbReference>
<evidence type="ECO:0000259" key="5">
    <source>
        <dbReference type="SMART" id="SM00078"/>
    </source>
</evidence>
<evidence type="ECO:0000313" key="6">
    <source>
        <dbReference type="EMBL" id="KAK8390832.1"/>
    </source>
</evidence>
<keyword evidence="2" id="KW-0165">Cleavage on pair of basic residues</keyword>
<dbReference type="AlphaFoldDB" id="A0AAW0TW63"/>
<dbReference type="SUPFAM" id="SSF56994">
    <property type="entry name" value="Insulin-like"/>
    <property type="match status" value="1"/>
</dbReference>
<dbReference type="PRINTS" id="PR00276">
    <property type="entry name" value="INSULINFAMLY"/>
</dbReference>
<dbReference type="PROSITE" id="PS00262">
    <property type="entry name" value="INSULIN"/>
    <property type="match status" value="1"/>
</dbReference>
<evidence type="ECO:0000256" key="3">
    <source>
        <dbReference type="ARBA" id="ARBA00022729"/>
    </source>
</evidence>
<dbReference type="InterPro" id="IPR036438">
    <property type="entry name" value="Insulin-like_sf"/>
</dbReference>
<comment type="caution">
    <text evidence="6">The sequence shown here is derived from an EMBL/GenBank/DDBJ whole genome shotgun (WGS) entry which is preliminary data.</text>
</comment>
<keyword evidence="4" id="KW-0964">Secreted</keyword>
<dbReference type="InterPro" id="IPR022353">
    <property type="entry name" value="Insulin_CS"/>
</dbReference>
<evidence type="ECO:0000256" key="1">
    <source>
        <dbReference type="ARBA" id="ARBA00009034"/>
    </source>
</evidence>
<dbReference type="Pfam" id="PF00049">
    <property type="entry name" value="Insulin"/>
    <property type="match status" value="1"/>
</dbReference>
<keyword evidence="3" id="KW-0732">Signal</keyword>
<name>A0AAW0TW63_SCYPA</name>
<dbReference type="GO" id="GO:0005179">
    <property type="term" value="F:hormone activity"/>
    <property type="evidence" value="ECO:0007669"/>
    <property type="project" value="InterPro"/>
</dbReference>
<evidence type="ECO:0000313" key="7">
    <source>
        <dbReference type="Proteomes" id="UP001487740"/>
    </source>
</evidence>
<evidence type="ECO:0000256" key="2">
    <source>
        <dbReference type="ARBA" id="ARBA00022685"/>
    </source>
</evidence>
<protein>
    <recommendedName>
        <fullName evidence="5">Insulin-like domain-containing protein</fullName>
    </recommendedName>
</protein>
<organism evidence="6 7">
    <name type="scientific">Scylla paramamosain</name>
    <name type="common">Mud crab</name>
    <dbReference type="NCBI Taxonomy" id="85552"/>
    <lineage>
        <taxon>Eukaryota</taxon>
        <taxon>Metazoa</taxon>
        <taxon>Ecdysozoa</taxon>
        <taxon>Arthropoda</taxon>
        <taxon>Crustacea</taxon>
        <taxon>Multicrustacea</taxon>
        <taxon>Malacostraca</taxon>
        <taxon>Eumalacostraca</taxon>
        <taxon>Eucarida</taxon>
        <taxon>Decapoda</taxon>
        <taxon>Pleocyemata</taxon>
        <taxon>Brachyura</taxon>
        <taxon>Eubrachyura</taxon>
        <taxon>Portunoidea</taxon>
        <taxon>Portunidae</taxon>
        <taxon>Portuninae</taxon>
        <taxon>Scylla</taxon>
    </lineage>
</organism>
<dbReference type="CDD" id="cd00101">
    <property type="entry name" value="IlGF_like"/>
    <property type="match status" value="1"/>
</dbReference>
<dbReference type="InterPro" id="IPR016179">
    <property type="entry name" value="Insulin-like"/>
</dbReference>
<accession>A0AAW0TW63</accession>